<dbReference type="GO" id="GO:0006297">
    <property type="term" value="P:nucleotide-excision repair, DNA gap filling"/>
    <property type="evidence" value="ECO:0007669"/>
    <property type="project" value="TreeGrafter"/>
</dbReference>
<dbReference type="Pfam" id="PF16589">
    <property type="entry name" value="BRCT_2"/>
    <property type="match status" value="1"/>
</dbReference>
<dbReference type="GO" id="GO:0006303">
    <property type="term" value="P:double-strand break repair via nonhomologous end joining"/>
    <property type="evidence" value="ECO:0007669"/>
    <property type="project" value="TreeGrafter"/>
</dbReference>
<evidence type="ECO:0000313" key="21">
    <source>
        <dbReference type="EMBL" id="KAF1986447.1"/>
    </source>
</evidence>
<feature type="domain" description="BRCT" evidence="20">
    <location>
        <begin position="889"/>
        <end position="1006"/>
    </location>
</feature>
<dbReference type="GO" id="GO:0006310">
    <property type="term" value="P:DNA recombination"/>
    <property type="evidence" value="ECO:0007669"/>
    <property type="project" value="UniProtKB-KW"/>
</dbReference>
<keyword evidence="11 16" id="KW-0233">DNA recombination</keyword>
<dbReference type="SUPFAM" id="SSF50249">
    <property type="entry name" value="Nucleic acid-binding proteins"/>
    <property type="match status" value="1"/>
</dbReference>
<evidence type="ECO:0000256" key="11">
    <source>
        <dbReference type="ARBA" id="ARBA00023172"/>
    </source>
</evidence>
<dbReference type="InterPro" id="IPR000977">
    <property type="entry name" value="DNA_ligase_ATP-dep"/>
</dbReference>
<keyword evidence="12 16" id="KW-0234">DNA repair</keyword>
<keyword evidence="9 16" id="KW-0067">ATP-binding</keyword>
<dbReference type="InterPro" id="IPR012309">
    <property type="entry name" value="DNA_ligase_ATP-dep_C"/>
</dbReference>
<evidence type="ECO:0000256" key="3">
    <source>
        <dbReference type="ARBA" id="ARBA00007572"/>
    </source>
</evidence>
<keyword evidence="7 16" id="KW-0547">Nucleotide-binding</keyword>
<evidence type="ECO:0000256" key="12">
    <source>
        <dbReference type="ARBA" id="ARBA00023204"/>
    </source>
</evidence>
<evidence type="ECO:0000259" key="20">
    <source>
        <dbReference type="PROSITE" id="PS50172"/>
    </source>
</evidence>
<dbReference type="FunFam" id="1.10.3260.10:FF:000008">
    <property type="entry name" value="DNA ligase 4"/>
    <property type="match status" value="1"/>
</dbReference>
<evidence type="ECO:0000256" key="16">
    <source>
        <dbReference type="RuleBase" id="RU000617"/>
    </source>
</evidence>
<dbReference type="OrthoDB" id="151490at2759"/>
<dbReference type="CDD" id="cd17722">
    <property type="entry name" value="BRCT_DNA_ligase_IV_rpt1"/>
    <property type="match status" value="1"/>
</dbReference>
<evidence type="ECO:0000256" key="1">
    <source>
        <dbReference type="ARBA" id="ARBA00001946"/>
    </source>
</evidence>
<dbReference type="InterPro" id="IPR016059">
    <property type="entry name" value="DNA_ligase_ATP-dep_CS"/>
</dbReference>
<evidence type="ECO:0000256" key="7">
    <source>
        <dbReference type="ARBA" id="ARBA00022741"/>
    </source>
</evidence>
<dbReference type="FunFam" id="3.30.470.30:FF:000013">
    <property type="entry name" value="DNA ligase"/>
    <property type="match status" value="1"/>
</dbReference>
<dbReference type="GO" id="GO:0032807">
    <property type="term" value="C:DNA ligase IV complex"/>
    <property type="evidence" value="ECO:0007669"/>
    <property type="project" value="TreeGrafter"/>
</dbReference>
<dbReference type="GO" id="GO:0003677">
    <property type="term" value="F:DNA binding"/>
    <property type="evidence" value="ECO:0007669"/>
    <property type="project" value="InterPro"/>
</dbReference>
<organism evidence="21 22">
    <name type="scientific">Aulographum hederae CBS 113979</name>
    <dbReference type="NCBI Taxonomy" id="1176131"/>
    <lineage>
        <taxon>Eukaryota</taxon>
        <taxon>Fungi</taxon>
        <taxon>Dikarya</taxon>
        <taxon>Ascomycota</taxon>
        <taxon>Pezizomycotina</taxon>
        <taxon>Dothideomycetes</taxon>
        <taxon>Pleosporomycetidae</taxon>
        <taxon>Aulographales</taxon>
        <taxon>Aulographaceae</taxon>
    </lineage>
</organism>
<keyword evidence="22" id="KW-1185">Reference proteome</keyword>
<keyword evidence="13" id="KW-0539">Nucleus</keyword>
<dbReference type="Gene3D" id="3.30.470.30">
    <property type="entry name" value="DNA ligase/mRNA capping enzyme"/>
    <property type="match status" value="1"/>
</dbReference>
<dbReference type="PANTHER" id="PTHR45997">
    <property type="entry name" value="DNA LIGASE 4"/>
    <property type="match status" value="1"/>
</dbReference>
<feature type="compositionally biased region" description="Basic and acidic residues" evidence="18">
    <location>
        <begin position="681"/>
        <end position="694"/>
    </location>
</feature>
<accession>A0A6G1H076</accession>
<sequence length="1007" mass="115301">MGTRAPKRNAEAEEEDVKMYGADAEADLNQKYPNRPHNHAKTLPFHDLYTTLFNPLNENKKKPTGPAAIAKRKQGRHGQANLSPNEIRRSIIESFISRWRKEVGNDIYPAFRLIVPEKDRDRAMYGLKEKTIAKLLTRVLRIDQNSEDGSHMLNWKLPGQKITAAAGDFAGRCFEVISKRPMRSAPGDMTIGQVNEMLDKLSTASKEEDQLPIFREFYQRMNADEMMWLIRMILRQMKVGATEKTFFDVWHPDAEDLFNVSSSLRRVCWELHDPSVRLAGDDRGITLMNCFQPQLAAFQMHDNAKIPAKMKPTETDNVFWVEEKLDGERMQLHMIEDDNHPGGKRFGFWSRKAKDYTYLYGNGFEDDNSSLTRHLKNAFDEDVRNIILDGEMITWDMEQDAVVPFGTLKTAALSEQKNPFGTGQRPFFRVFDCLYMNDMVLTNWTLRDRRNVLTRSVNPVHRRLEVHEYTEATTPAEIDTLLTKVIAEGSEGLVVKNPRSMYRLNERNDDWIKSKPEYMTGYGEDLDCVVIGGYYGSGHRGGFLSSFICGLRVDQHQINQGMNPQHCFSFFKVGGGMSAAEYSQIQHRTDGKWKKWDPKKPPTEFISLGGGDRQFERPDEWIKPEDSIVISAKASQVTGTDQFKMGMTLRFPRFKKIRTDKDWKSALSIQGFIDLKNNAEQQEHEKEFKIDDGRRKRARTTRQKPLQIAGQSDDVKTPYAGPDTKVFEGLTFYIMTEFLAPTKKSKGELEQMVKANGGTIVQRYDHISKPNTICIADRRLVPVSSLQKKAIKSLVRPAWLFDCIKQSEVDVGRPPFLLPLEPGHMFYTIDEEEDIVAANVDEYGDSYARDVDPAQLKALFADMRKTESIFARGALMEQFIEAGMGFEELPGSMFRNCVVCFEGGVEVKQEDSHSDSDHDHTTLKSQDLEMKMASLVIDFAAGRATEDIGDPGVTHVVLRKDYEPHELKKVRERISRKRPTPRIVTHDWVNESWSEKTLLDEDRFAPS</sequence>
<keyword evidence="5" id="KW-0479">Metal-binding</keyword>
<comment type="similarity">
    <text evidence="3 17">Belongs to the ATP-dependent DNA ligase family.</text>
</comment>
<evidence type="ECO:0000256" key="8">
    <source>
        <dbReference type="ARBA" id="ARBA00022763"/>
    </source>
</evidence>
<comment type="function">
    <text evidence="15">DNA ligase involved in DNA non-homologous end joining (NHEJ); required for double-strand break (DSB) repair.</text>
</comment>
<keyword evidence="4 16" id="KW-0436">Ligase</keyword>
<dbReference type="Pfam" id="PF04679">
    <property type="entry name" value="DNA_ligase_A_C"/>
    <property type="match status" value="1"/>
</dbReference>
<evidence type="ECO:0000256" key="5">
    <source>
        <dbReference type="ARBA" id="ARBA00022723"/>
    </source>
</evidence>
<dbReference type="PANTHER" id="PTHR45997:SF1">
    <property type="entry name" value="DNA LIGASE 4"/>
    <property type="match status" value="1"/>
</dbReference>
<comment type="subcellular location">
    <subcellularLocation>
        <location evidence="2">Nucleus</location>
    </subcellularLocation>
</comment>
<dbReference type="InterPro" id="IPR029710">
    <property type="entry name" value="LIG4"/>
</dbReference>
<dbReference type="Pfam" id="PF04675">
    <property type="entry name" value="DNA_ligase_A_N"/>
    <property type="match status" value="1"/>
</dbReference>
<evidence type="ECO:0000256" key="2">
    <source>
        <dbReference type="ARBA" id="ARBA00004123"/>
    </source>
</evidence>
<dbReference type="AlphaFoldDB" id="A0A6G1H076"/>
<comment type="cofactor">
    <cofactor evidence="1">
        <name>Mg(2+)</name>
        <dbReference type="ChEBI" id="CHEBI:18420"/>
    </cofactor>
</comment>
<evidence type="ECO:0000256" key="17">
    <source>
        <dbReference type="RuleBase" id="RU004196"/>
    </source>
</evidence>
<dbReference type="InterPro" id="IPR012310">
    <property type="entry name" value="DNA_ligase_ATP-dep_cent"/>
</dbReference>
<dbReference type="InterPro" id="IPR036599">
    <property type="entry name" value="DNA_ligase_N_sf"/>
</dbReference>
<evidence type="ECO:0000256" key="15">
    <source>
        <dbReference type="ARBA" id="ARBA00043870"/>
    </source>
</evidence>
<dbReference type="Pfam" id="PF11411">
    <property type="entry name" value="DNA_ligase_IV"/>
    <property type="match status" value="1"/>
</dbReference>
<evidence type="ECO:0000256" key="9">
    <source>
        <dbReference type="ARBA" id="ARBA00022840"/>
    </source>
</evidence>
<dbReference type="Gene3D" id="3.40.50.10190">
    <property type="entry name" value="BRCT domain"/>
    <property type="match status" value="2"/>
</dbReference>
<gene>
    <name evidence="21" type="ORF">K402DRAFT_377668</name>
</gene>
<keyword evidence="8 16" id="KW-0227">DNA damage</keyword>
<dbReference type="PROSITE" id="PS50160">
    <property type="entry name" value="DNA_LIGASE_A3"/>
    <property type="match status" value="1"/>
</dbReference>
<dbReference type="InterPro" id="IPR021536">
    <property type="entry name" value="DNA_ligase_IV_dom"/>
</dbReference>
<keyword evidence="10" id="KW-0460">Magnesium</keyword>
<dbReference type="PROSITE" id="PS00697">
    <property type="entry name" value="DNA_LIGASE_A1"/>
    <property type="match status" value="1"/>
</dbReference>
<dbReference type="GO" id="GO:0003910">
    <property type="term" value="F:DNA ligase (ATP) activity"/>
    <property type="evidence" value="ECO:0007669"/>
    <property type="project" value="UniProtKB-EC"/>
</dbReference>
<dbReference type="CDD" id="cd07968">
    <property type="entry name" value="OBF_DNA_ligase_IV"/>
    <property type="match status" value="1"/>
</dbReference>
<dbReference type="Gene3D" id="2.40.50.140">
    <property type="entry name" value="Nucleic acid-binding proteins"/>
    <property type="match status" value="1"/>
</dbReference>
<dbReference type="CDD" id="cd07903">
    <property type="entry name" value="Adenylation_DNA_ligase_IV"/>
    <property type="match status" value="1"/>
</dbReference>
<dbReference type="InterPro" id="IPR012308">
    <property type="entry name" value="DNA_ligase_ATP-dep_N"/>
</dbReference>
<keyword evidence="6" id="KW-0677">Repeat</keyword>
<dbReference type="Proteomes" id="UP000800041">
    <property type="component" value="Unassembled WGS sequence"/>
</dbReference>
<feature type="region of interest" description="Disordered" evidence="18">
    <location>
        <begin position="56"/>
        <end position="81"/>
    </location>
</feature>
<feature type="region of interest" description="Disordered" evidence="18">
    <location>
        <begin position="1"/>
        <end position="26"/>
    </location>
</feature>
<dbReference type="InterPro" id="IPR001357">
    <property type="entry name" value="BRCT_dom"/>
</dbReference>
<dbReference type="GO" id="GO:0005524">
    <property type="term" value="F:ATP binding"/>
    <property type="evidence" value="ECO:0007669"/>
    <property type="project" value="UniProtKB-KW"/>
</dbReference>
<dbReference type="PROSITE" id="PS50172">
    <property type="entry name" value="BRCT"/>
    <property type="match status" value="2"/>
</dbReference>
<evidence type="ECO:0000256" key="13">
    <source>
        <dbReference type="ARBA" id="ARBA00023242"/>
    </source>
</evidence>
<evidence type="ECO:0000256" key="6">
    <source>
        <dbReference type="ARBA" id="ARBA00022737"/>
    </source>
</evidence>
<feature type="domain" description="BRCT" evidence="20">
    <location>
        <begin position="722"/>
        <end position="809"/>
    </location>
</feature>
<dbReference type="SMART" id="SM00292">
    <property type="entry name" value="BRCT"/>
    <property type="match status" value="2"/>
</dbReference>
<dbReference type="GO" id="GO:0046872">
    <property type="term" value="F:metal ion binding"/>
    <property type="evidence" value="ECO:0007669"/>
    <property type="project" value="UniProtKB-KW"/>
</dbReference>
<dbReference type="Pfam" id="PF01068">
    <property type="entry name" value="DNA_ligase_A_M"/>
    <property type="match status" value="1"/>
</dbReference>
<evidence type="ECO:0000256" key="14">
    <source>
        <dbReference type="ARBA" id="ARBA00034003"/>
    </source>
</evidence>
<reference evidence="21" key="1">
    <citation type="journal article" date="2020" name="Stud. Mycol.">
        <title>101 Dothideomycetes genomes: a test case for predicting lifestyles and emergence of pathogens.</title>
        <authorList>
            <person name="Haridas S."/>
            <person name="Albert R."/>
            <person name="Binder M."/>
            <person name="Bloem J."/>
            <person name="Labutti K."/>
            <person name="Salamov A."/>
            <person name="Andreopoulos B."/>
            <person name="Baker S."/>
            <person name="Barry K."/>
            <person name="Bills G."/>
            <person name="Bluhm B."/>
            <person name="Cannon C."/>
            <person name="Castanera R."/>
            <person name="Culley D."/>
            <person name="Daum C."/>
            <person name="Ezra D."/>
            <person name="Gonzalez J."/>
            <person name="Henrissat B."/>
            <person name="Kuo A."/>
            <person name="Liang C."/>
            <person name="Lipzen A."/>
            <person name="Lutzoni F."/>
            <person name="Magnuson J."/>
            <person name="Mondo S."/>
            <person name="Nolan M."/>
            <person name="Ohm R."/>
            <person name="Pangilinan J."/>
            <person name="Park H.-J."/>
            <person name="Ramirez L."/>
            <person name="Alfaro M."/>
            <person name="Sun H."/>
            <person name="Tritt A."/>
            <person name="Yoshinaga Y."/>
            <person name="Zwiers L.-H."/>
            <person name="Turgeon B."/>
            <person name="Goodwin S."/>
            <person name="Spatafora J."/>
            <person name="Crous P."/>
            <person name="Grigoriev I."/>
        </authorList>
    </citation>
    <scope>NUCLEOTIDE SEQUENCE</scope>
    <source>
        <strain evidence="21">CBS 113979</strain>
    </source>
</reference>
<proteinExistence type="inferred from homology"/>
<protein>
    <recommendedName>
        <fullName evidence="16">DNA ligase</fullName>
        <ecNumber evidence="16">6.5.1.1</ecNumber>
    </recommendedName>
</protein>
<dbReference type="InterPro" id="IPR036420">
    <property type="entry name" value="BRCT_dom_sf"/>
</dbReference>
<feature type="region of interest" description="Disordered" evidence="18">
    <location>
        <begin position="680"/>
        <end position="715"/>
    </location>
</feature>
<dbReference type="SUPFAM" id="SSF52113">
    <property type="entry name" value="BRCT domain"/>
    <property type="match status" value="2"/>
</dbReference>
<evidence type="ECO:0000256" key="4">
    <source>
        <dbReference type="ARBA" id="ARBA00022598"/>
    </source>
</evidence>
<evidence type="ECO:0000313" key="22">
    <source>
        <dbReference type="Proteomes" id="UP000800041"/>
    </source>
</evidence>
<name>A0A6G1H076_9PEZI</name>
<dbReference type="FunFam" id="2.40.50.140:FF:000234">
    <property type="entry name" value="DNA ligase"/>
    <property type="match status" value="1"/>
</dbReference>
<dbReference type="GO" id="GO:0071897">
    <property type="term" value="P:DNA biosynthetic process"/>
    <property type="evidence" value="ECO:0007669"/>
    <property type="project" value="InterPro"/>
</dbReference>
<comment type="catalytic activity">
    <reaction evidence="14 16">
        <text>ATP + (deoxyribonucleotide)n-3'-hydroxyl + 5'-phospho-(deoxyribonucleotide)m = (deoxyribonucleotide)n+m + AMP + diphosphate.</text>
        <dbReference type="EC" id="6.5.1.1"/>
    </reaction>
</comment>
<dbReference type="EC" id="6.5.1.1" evidence="16"/>
<evidence type="ECO:0000256" key="10">
    <source>
        <dbReference type="ARBA" id="ARBA00022842"/>
    </source>
</evidence>
<evidence type="ECO:0000259" key="19">
    <source>
        <dbReference type="PROSITE" id="PS50160"/>
    </source>
</evidence>
<dbReference type="InterPro" id="IPR012340">
    <property type="entry name" value="NA-bd_OB-fold"/>
</dbReference>
<dbReference type="EMBL" id="ML977157">
    <property type="protein sequence ID" value="KAF1986447.1"/>
    <property type="molecule type" value="Genomic_DNA"/>
</dbReference>
<dbReference type="SUPFAM" id="SSF56091">
    <property type="entry name" value="DNA ligase/mRNA capping enzyme, catalytic domain"/>
    <property type="match status" value="1"/>
</dbReference>
<dbReference type="InterPro" id="IPR044125">
    <property type="entry name" value="Adenylation_DNA_ligase_IV"/>
</dbReference>
<dbReference type="Gene3D" id="1.10.3260.10">
    <property type="entry name" value="DNA ligase, ATP-dependent, N-terminal domain"/>
    <property type="match status" value="1"/>
</dbReference>
<evidence type="ECO:0000256" key="18">
    <source>
        <dbReference type="SAM" id="MobiDB-lite"/>
    </source>
</evidence>
<feature type="domain" description="ATP-dependent DNA ligase family profile" evidence="19">
    <location>
        <begin position="428"/>
        <end position="553"/>
    </location>
</feature>
<dbReference type="NCBIfam" id="TIGR00574">
    <property type="entry name" value="dnl1"/>
    <property type="match status" value="1"/>
</dbReference>